<dbReference type="InterPro" id="IPR050388">
    <property type="entry name" value="ABC_Ni/Peptide_Import"/>
</dbReference>
<gene>
    <name evidence="9" type="ORF">TMPK1_04730</name>
</gene>
<dbReference type="SUPFAM" id="SSF52540">
    <property type="entry name" value="P-loop containing nucleoside triphosphate hydrolases"/>
    <property type="match status" value="2"/>
</dbReference>
<evidence type="ECO:0000313" key="9">
    <source>
        <dbReference type="EMBL" id="GIL38236.1"/>
    </source>
</evidence>
<protein>
    <submittedName>
        <fullName evidence="9">Peptide ABC transporter ATP-binding protein</fullName>
    </submittedName>
</protein>
<dbReference type="SMART" id="SM00382">
    <property type="entry name" value="AAA"/>
    <property type="match status" value="2"/>
</dbReference>
<evidence type="ECO:0000256" key="3">
    <source>
        <dbReference type="ARBA" id="ARBA00022448"/>
    </source>
</evidence>
<dbReference type="CDD" id="cd03257">
    <property type="entry name" value="ABC_NikE_OppD_transporters"/>
    <property type="match status" value="2"/>
</dbReference>
<evidence type="ECO:0000256" key="5">
    <source>
        <dbReference type="ARBA" id="ARBA00022741"/>
    </source>
</evidence>
<keyword evidence="10" id="KW-1185">Reference proteome</keyword>
<dbReference type="InterPro" id="IPR013563">
    <property type="entry name" value="Oligopep_ABC_C"/>
</dbReference>
<dbReference type="GO" id="GO:0005886">
    <property type="term" value="C:plasma membrane"/>
    <property type="evidence" value="ECO:0007669"/>
    <property type="project" value="UniProtKB-SubCell"/>
</dbReference>
<feature type="domain" description="ABC transporter" evidence="8">
    <location>
        <begin position="5"/>
        <end position="256"/>
    </location>
</feature>
<name>A0A8S8XAQ8_9PROT</name>
<evidence type="ECO:0000256" key="1">
    <source>
        <dbReference type="ARBA" id="ARBA00004417"/>
    </source>
</evidence>
<dbReference type="AlphaFoldDB" id="A0A8S8XAQ8"/>
<evidence type="ECO:0000256" key="6">
    <source>
        <dbReference type="ARBA" id="ARBA00022840"/>
    </source>
</evidence>
<accession>A0A8S8XAQ8</accession>
<dbReference type="EMBL" id="BOPV01000001">
    <property type="protein sequence ID" value="GIL38236.1"/>
    <property type="molecule type" value="Genomic_DNA"/>
</dbReference>
<evidence type="ECO:0000313" key="10">
    <source>
        <dbReference type="Proteomes" id="UP000681075"/>
    </source>
</evidence>
<evidence type="ECO:0000256" key="7">
    <source>
        <dbReference type="ARBA" id="ARBA00023136"/>
    </source>
</evidence>
<dbReference type="Gene3D" id="3.40.50.300">
    <property type="entry name" value="P-loop containing nucleotide triphosphate hydrolases"/>
    <property type="match status" value="2"/>
</dbReference>
<keyword evidence="6 9" id="KW-0067">ATP-binding</keyword>
<dbReference type="PROSITE" id="PS50893">
    <property type="entry name" value="ABC_TRANSPORTER_2"/>
    <property type="match status" value="2"/>
</dbReference>
<dbReference type="GO" id="GO:0055085">
    <property type="term" value="P:transmembrane transport"/>
    <property type="evidence" value="ECO:0007669"/>
    <property type="project" value="UniProtKB-ARBA"/>
</dbReference>
<evidence type="ECO:0000256" key="2">
    <source>
        <dbReference type="ARBA" id="ARBA00005417"/>
    </source>
</evidence>
<dbReference type="GO" id="GO:0015833">
    <property type="term" value="P:peptide transport"/>
    <property type="evidence" value="ECO:0007669"/>
    <property type="project" value="InterPro"/>
</dbReference>
<dbReference type="GO" id="GO:0016887">
    <property type="term" value="F:ATP hydrolysis activity"/>
    <property type="evidence" value="ECO:0007669"/>
    <property type="project" value="InterPro"/>
</dbReference>
<comment type="similarity">
    <text evidence="2">Belongs to the ABC transporter superfamily.</text>
</comment>
<comment type="subcellular location">
    <subcellularLocation>
        <location evidence="1">Cell inner membrane</location>
        <topology evidence="1">Peripheral membrane protein</topology>
    </subcellularLocation>
</comment>
<dbReference type="RefSeq" id="WP_420241206.1">
    <property type="nucleotide sequence ID" value="NZ_BOPV01000001.1"/>
</dbReference>
<keyword evidence="5" id="KW-0547">Nucleotide-binding</keyword>
<dbReference type="Proteomes" id="UP000681075">
    <property type="component" value="Unassembled WGS sequence"/>
</dbReference>
<dbReference type="GO" id="GO:0005524">
    <property type="term" value="F:ATP binding"/>
    <property type="evidence" value="ECO:0007669"/>
    <property type="project" value="UniProtKB-KW"/>
</dbReference>
<dbReference type="FunFam" id="3.40.50.300:FF:000016">
    <property type="entry name" value="Oligopeptide ABC transporter ATP-binding component"/>
    <property type="match status" value="1"/>
</dbReference>
<dbReference type="NCBIfam" id="NF007739">
    <property type="entry name" value="PRK10419.1"/>
    <property type="match status" value="2"/>
</dbReference>
<dbReference type="InterPro" id="IPR017871">
    <property type="entry name" value="ABC_transporter-like_CS"/>
</dbReference>
<sequence length="576" mass="62521">MSKLLTIDGLTVSFPTPAGGRNEVVKRASLTIAPGEVHGLVGESGSGKTMIARAILGLLPPGGRIDGGSIKFDGQELLGLDNESLRKLRGARIGMVFQEPLTSLNPALPIGKQLAESLALHSDLSDAEIRKRSIEMLAAFRMPDPEGCLSRYPHEFSGGMRQRIMLASVLLPRPALLLADEPTTALDVLVQKQVLDLAASVCRDLGTAILLITHDLGVVASYCDQVTVMRYGEVLNDGSVEQILLNPSDPYTRKLLDSLPKRGEGGPRTTAIGDELLRVENLEVHFKKRRFFWQTPIVKRALAGVDVSIGKGETLAVVGESGSGKTTLGRTVAGLAKAASGRVLFDGTPVEQGGRALRSRVQMVFQDPFSSLDPRWRIGRVVGEGLRHTDVPKAERAALVRQTLVDVGLTEQHYDRFPHELSGGQRQRVAIARAVVMRPELIIADEPVSALDVTVQAQILALFRDLQVKFGFSYLFISHHLGVVEQVSDRVVVLYQGRVVEEGTRDQIFDDPRHPYTRALLSAVPDIRPAPGGGWHVEVRDLERVPPPDGRSFIEDGLAPVDLIEIAPGHRIAVAA</sequence>
<dbReference type="PANTHER" id="PTHR43297">
    <property type="entry name" value="OLIGOPEPTIDE TRANSPORT ATP-BINDING PROTEIN APPD"/>
    <property type="match status" value="1"/>
</dbReference>
<organism evidence="9 10">
    <name type="scientific">Roseiterribacter gracilis</name>
    <dbReference type="NCBI Taxonomy" id="2812848"/>
    <lineage>
        <taxon>Bacteria</taxon>
        <taxon>Pseudomonadati</taxon>
        <taxon>Pseudomonadota</taxon>
        <taxon>Alphaproteobacteria</taxon>
        <taxon>Rhodospirillales</taxon>
        <taxon>Roseiterribacteraceae</taxon>
        <taxon>Roseiterribacter</taxon>
    </lineage>
</organism>
<reference evidence="9" key="1">
    <citation type="submission" date="2021-02" db="EMBL/GenBank/DDBJ databases">
        <title>Genome sequence of Rhodospirillales sp. strain TMPK1 isolated from soil.</title>
        <authorList>
            <person name="Nakai R."/>
            <person name="Kusada H."/>
            <person name="Tamaki H."/>
        </authorList>
    </citation>
    <scope>NUCLEOTIDE SEQUENCE</scope>
    <source>
        <strain evidence="9">TMPK1</strain>
    </source>
</reference>
<dbReference type="InterPro" id="IPR003439">
    <property type="entry name" value="ABC_transporter-like_ATP-bd"/>
</dbReference>
<comment type="caution">
    <text evidence="9">The sequence shown here is derived from an EMBL/GenBank/DDBJ whole genome shotgun (WGS) entry which is preliminary data.</text>
</comment>
<dbReference type="Pfam" id="PF08352">
    <property type="entry name" value="oligo_HPY"/>
    <property type="match status" value="2"/>
</dbReference>
<feature type="domain" description="ABC transporter" evidence="8">
    <location>
        <begin position="277"/>
        <end position="521"/>
    </location>
</feature>
<dbReference type="Pfam" id="PF00005">
    <property type="entry name" value="ABC_tran"/>
    <property type="match status" value="2"/>
</dbReference>
<dbReference type="InterPro" id="IPR003593">
    <property type="entry name" value="AAA+_ATPase"/>
</dbReference>
<keyword evidence="7" id="KW-0472">Membrane</keyword>
<evidence type="ECO:0000259" key="8">
    <source>
        <dbReference type="PROSITE" id="PS50893"/>
    </source>
</evidence>
<dbReference type="PANTHER" id="PTHR43297:SF2">
    <property type="entry name" value="DIPEPTIDE TRANSPORT ATP-BINDING PROTEIN DPPD"/>
    <property type="match status" value="1"/>
</dbReference>
<keyword evidence="4" id="KW-1003">Cell membrane</keyword>
<dbReference type="PROSITE" id="PS00211">
    <property type="entry name" value="ABC_TRANSPORTER_1"/>
    <property type="match status" value="2"/>
</dbReference>
<keyword evidence="3" id="KW-0813">Transport</keyword>
<proteinExistence type="inferred from homology"/>
<dbReference type="NCBIfam" id="NF008453">
    <property type="entry name" value="PRK11308.1"/>
    <property type="match status" value="2"/>
</dbReference>
<dbReference type="InterPro" id="IPR027417">
    <property type="entry name" value="P-loop_NTPase"/>
</dbReference>
<evidence type="ECO:0000256" key="4">
    <source>
        <dbReference type="ARBA" id="ARBA00022475"/>
    </source>
</evidence>